<reference evidence="1" key="1">
    <citation type="submission" date="2020-05" db="EMBL/GenBank/DDBJ databases">
        <title>Phylogenomic resolution of chytrid fungi.</title>
        <authorList>
            <person name="Stajich J.E."/>
            <person name="Amses K."/>
            <person name="Simmons R."/>
            <person name="Seto K."/>
            <person name="Myers J."/>
            <person name="Bonds A."/>
            <person name="Quandt C.A."/>
            <person name="Barry K."/>
            <person name="Liu P."/>
            <person name="Grigoriev I."/>
            <person name="Longcore J.E."/>
            <person name="James T.Y."/>
        </authorList>
    </citation>
    <scope>NUCLEOTIDE SEQUENCE</scope>
    <source>
        <strain evidence="1">JEL0476</strain>
    </source>
</reference>
<comment type="caution">
    <text evidence="1">The sequence shown here is derived from an EMBL/GenBank/DDBJ whole genome shotgun (WGS) entry which is preliminary data.</text>
</comment>
<dbReference type="Proteomes" id="UP001211065">
    <property type="component" value="Unassembled WGS sequence"/>
</dbReference>
<dbReference type="EMBL" id="JADGJW010000084">
    <property type="protein sequence ID" value="KAJ3224708.1"/>
    <property type="molecule type" value="Genomic_DNA"/>
</dbReference>
<protein>
    <submittedName>
        <fullName evidence="1">Uncharacterized protein</fullName>
    </submittedName>
</protein>
<accession>A0AAD5U983</accession>
<sequence>MPYTKQYLVDYIDAAATQIQSLKMQKSNQHLDSLIHELELEIMKLSKFLQVEE</sequence>
<organism evidence="1 2">
    <name type="scientific">Clydaea vesicula</name>
    <dbReference type="NCBI Taxonomy" id="447962"/>
    <lineage>
        <taxon>Eukaryota</taxon>
        <taxon>Fungi</taxon>
        <taxon>Fungi incertae sedis</taxon>
        <taxon>Chytridiomycota</taxon>
        <taxon>Chytridiomycota incertae sedis</taxon>
        <taxon>Chytridiomycetes</taxon>
        <taxon>Lobulomycetales</taxon>
        <taxon>Lobulomycetaceae</taxon>
        <taxon>Clydaea</taxon>
    </lineage>
</organism>
<evidence type="ECO:0000313" key="1">
    <source>
        <dbReference type="EMBL" id="KAJ3224708.1"/>
    </source>
</evidence>
<gene>
    <name evidence="1" type="ORF">HK099_008026</name>
</gene>
<keyword evidence="2" id="KW-1185">Reference proteome</keyword>
<proteinExistence type="predicted"/>
<evidence type="ECO:0000313" key="2">
    <source>
        <dbReference type="Proteomes" id="UP001211065"/>
    </source>
</evidence>
<dbReference type="AlphaFoldDB" id="A0AAD5U983"/>
<name>A0AAD5U983_9FUNG</name>